<name>A0A1E3NFE1_9ASCO</name>
<dbReference type="Pfam" id="PF08203">
    <property type="entry name" value="RNA_polI_A14"/>
    <property type="match status" value="1"/>
</dbReference>
<dbReference type="GeneID" id="30178269"/>
<dbReference type="Gene3D" id="6.10.250.3390">
    <property type="match status" value="1"/>
</dbReference>
<gene>
    <name evidence="1" type="ORF">PICMEDRAFT_17391</name>
</gene>
<evidence type="ECO:0000313" key="1">
    <source>
        <dbReference type="EMBL" id="ODQ44857.1"/>
    </source>
</evidence>
<accession>A0A1E3NFE1</accession>
<dbReference type="OrthoDB" id="3996840at2759"/>
<organism evidence="1 2">
    <name type="scientific">Pichia membranifaciens NRRL Y-2026</name>
    <dbReference type="NCBI Taxonomy" id="763406"/>
    <lineage>
        <taxon>Eukaryota</taxon>
        <taxon>Fungi</taxon>
        <taxon>Dikarya</taxon>
        <taxon>Ascomycota</taxon>
        <taxon>Saccharomycotina</taxon>
        <taxon>Pichiomycetes</taxon>
        <taxon>Pichiales</taxon>
        <taxon>Pichiaceae</taxon>
        <taxon>Pichia</taxon>
    </lineage>
</organism>
<evidence type="ECO:0000313" key="2">
    <source>
        <dbReference type="Proteomes" id="UP000094455"/>
    </source>
</evidence>
<sequence>MSRQGQRFRAIKDDTNNPTLFKITQSQTFLEDETVLSHVDEFINNHPLNSITANTGDLASVSSSTYTGINPTVLSQLNRLQRNLRGLPPLFDDENPIATTSKPQAELSEVQVGPKVNKKIVFDE</sequence>
<dbReference type="Proteomes" id="UP000094455">
    <property type="component" value="Unassembled WGS sequence"/>
</dbReference>
<dbReference type="RefSeq" id="XP_019015970.1">
    <property type="nucleotide sequence ID" value="XM_019161582.1"/>
</dbReference>
<dbReference type="EMBL" id="KV454005">
    <property type="protein sequence ID" value="ODQ44857.1"/>
    <property type="molecule type" value="Genomic_DNA"/>
</dbReference>
<keyword evidence="2" id="KW-1185">Reference proteome</keyword>
<proteinExistence type="predicted"/>
<dbReference type="STRING" id="763406.A0A1E3NFE1"/>
<reference evidence="1 2" key="1">
    <citation type="journal article" date="2016" name="Proc. Natl. Acad. Sci. U.S.A.">
        <title>Comparative genomics of biotechnologically important yeasts.</title>
        <authorList>
            <person name="Riley R."/>
            <person name="Haridas S."/>
            <person name="Wolfe K.H."/>
            <person name="Lopes M.R."/>
            <person name="Hittinger C.T."/>
            <person name="Goeker M."/>
            <person name="Salamov A.A."/>
            <person name="Wisecaver J.H."/>
            <person name="Long T.M."/>
            <person name="Calvey C.H."/>
            <person name="Aerts A.L."/>
            <person name="Barry K.W."/>
            <person name="Choi C."/>
            <person name="Clum A."/>
            <person name="Coughlan A.Y."/>
            <person name="Deshpande S."/>
            <person name="Douglass A.P."/>
            <person name="Hanson S.J."/>
            <person name="Klenk H.-P."/>
            <person name="LaButti K.M."/>
            <person name="Lapidus A."/>
            <person name="Lindquist E.A."/>
            <person name="Lipzen A.M."/>
            <person name="Meier-Kolthoff J.P."/>
            <person name="Ohm R.A."/>
            <person name="Otillar R.P."/>
            <person name="Pangilinan J.L."/>
            <person name="Peng Y."/>
            <person name="Rokas A."/>
            <person name="Rosa C.A."/>
            <person name="Scheuner C."/>
            <person name="Sibirny A.A."/>
            <person name="Slot J.C."/>
            <person name="Stielow J.B."/>
            <person name="Sun H."/>
            <person name="Kurtzman C.P."/>
            <person name="Blackwell M."/>
            <person name="Grigoriev I.V."/>
            <person name="Jeffries T.W."/>
        </authorList>
    </citation>
    <scope>NUCLEOTIDE SEQUENCE [LARGE SCALE GENOMIC DNA]</scope>
    <source>
        <strain evidence="1 2">NRRL Y-2026</strain>
    </source>
</reference>
<protein>
    <submittedName>
        <fullName evidence="1">Uncharacterized protein</fullName>
    </submittedName>
</protein>
<dbReference type="AlphaFoldDB" id="A0A1E3NFE1"/>
<dbReference type="InterPro" id="IPR013239">
    <property type="entry name" value="RNA_polI_Rpa14"/>
</dbReference>